<dbReference type="RefSeq" id="WP_095723831.1">
    <property type="nucleotide sequence ID" value="NZ_NTFS01000324.1"/>
</dbReference>
<gene>
    <name evidence="1" type="ORF">CK510_22615</name>
</gene>
<sequence length="176" mass="20147">MHNWLSKFIQRKSRRVCLSLVRTYREISSASVDELWQKVVDIADVSWHPLLKSTNVPYGLVPKPGLIYKAVTRLSPIPIRIFVERVNPRELLSIRILAIPGVEERIIYKVESTVCGTYLSYSVTLKGWLSPLIWSFSRPYADRVARALVDAAEGTALQAVSKKRKLLKDSCFDFIR</sequence>
<dbReference type="SUPFAM" id="SSF55961">
    <property type="entry name" value="Bet v1-like"/>
    <property type="match status" value="1"/>
</dbReference>
<evidence type="ECO:0000313" key="1">
    <source>
        <dbReference type="EMBL" id="PAX51847.1"/>
    </source>
</evidence>
<dbReference type="EMBL" id="NTFS01000324">
    <property type="protein sequence ID" value="PAX51847.1"/>
    <property type="molecule type" value="Genomic_DNA"/>
</dbReference>
<organism evidence="1 2">
    <name type="scientific">Brunnivagina elsteri CCALA 953</name>
    <dbReference type="NCBI Taxonomy" id="987040"/>
    <lineage>
        <taxon>Bacteria</taxon>
        <taxon>Bacillati</taxon>
        <taxon>Cyanobacteriota</taxon>
        <taxon>Cyanophyceae</taxon>
        <taxon>Nostocales</taxon>
        <taxon>Calotrichaceae</taxon>
        <taxon>Brunnivagina</taxon>
    </lineage>
</organism>
<reference evidence="1 2" key="1">
    <citation type="submission" date="2017-08" db="EMBL/GenBank/DDBJ databases">
        <title>Draft genome sequence of filamentous cyanobacterium Calothrix elsteri CCALA 953.</title>
        <authorList>
            <person name="Gagunashvili A.N."/>
            <person name="Elster J."/>
            <person name="Andresson O.S."/>
        </authorList>
    </citation>
    <scope>NUCLEOTIDE SEQUENCE [LARGE SCALE GENOMIC DNA]</scope>
    <source>
        <strain evidence="1 2">CCALA 953</strain>
    </source>
</reference>
<protein>
    <submittedName>
        <fullName evidence="1">Polyketide cyclase / dehydrase and lipid transport</fullName>
    </submittedName>
</protein>
<keyword evidence="2" id="KW-1185">Reference proteome</keyword>
<dbReference type="AlphaFoldDB" id="A0A2A2TDG8"/>
<dbReference type="OrthoDB" id="483893at2"/>
<proteinExistence type="predicted"/>
<evidence type="ECO:0000313" key="2">
    <source>
        <dbReference type="Proteomes" id="UP000218238"/>
    </source>
</evidence>
<dbReference type="Proteomes" id="UP000218238">
    <property type="component" value="Unassembled WGS sequence"/>
</dbReference>
<name>A0A2A2TDG8_9CYAN</name>
<accession>A0A2A2TDG8</accession>
<comment type="caution">
    <text evidence="1">The sequence shown here is derived from an EMBL/GenBank/DDBJ whole genome shotgun (WGS) entry which is preliminary data.</text>
</comment>